<feature type="coiled-coil region" evidence="1">
    <location>
        <begin position="562"/>
        <end position="589"/>
    </location>
</feature>
<dbReference type="Proteomes" id="UP000483672">
    <property type="component" value="Unassembled WGS sequence"/>
</dbReference>
<feature type="signal peptide" evidence="2">
    <location>
        <begin position="1"/>
        <end position="29"/>
    </location>
</feature>
<evidence type="ECO:0000313" key="3">
    <source>
        <dbReference type="EMBL" id="KAF3210924.1"/>
    </source>
</evidence>
<feature type="chain" id="PRO_5028880973" description="BTB domain-containing protein" evidence="2">
    <location>
        <begin position="30"/>
        <end position="667"/>
    </location>
</feature>
<evidence type="ECO:0000256" key="2">
    <source>
        <dbReference type="SAM" id="SignalP"/>
    </source>
</evidence>
<keyword evidence="1" id="KW-0175">Coiled coil</keyword>
<dbReference type="Gene3D" id="3.30.710.10">
    <property type="entry name" value="Potassium Channel Kv1.1, Chain A"/>
    <property type="match status" value="1"/>
</dbReference>
<comment type="caution">
    <text evidence="3">The sequence shown here is derived from an EMBL/GenBank/DDBJ whole genome shotgun (WGS) entry which is preliminary data.</text>
</comment>
<dbReference type="EMBL" id="WIPF01000091">
    <property type="protein sequence ID" value="KAF3210924.1"/>
    <property type="molecule type" value="Genomic_DNA"/>
</dbReference>
<reference evidence="3 4" key="1">
    <citation type="submission" date="2019-06" db="EMBL/GenBank/DDBJ databases">
        <authorList>
            <person name="Palmer J.M."/>
        </authorList>
    </citation>
    <scope>NUCLEOTIDE SEQUENCE [LARGE SCALE GENOMIC DNA]</scope>
    <source>
        <strain evidence="3 4">TWF191</strain>
    </source>
</reference>
<accession>A0A7C8QFG2</accession>
<proteinExistence type="predicted"/>
<sequence>MPRCRSTGLATIAVYSLFLLLLPPLPTTAQTQSGDPNAAACSYLDDALDVCWRRRQLQYNDPTVANCICNVGGLPDPLIDPAVPLCSSYLRTLGRENRATAFYSSFNGYCASYAPGGEMTTTEVMDIVTTPPPVPQDGRASCTLVLQTYSVCQKAPQDLIIEPAVASCICHDPTGAFTTGFDELLTPCHSWATTGEPDFASEVSSLFGFCTKFGTFTVETITSMTSQFTPGPTAPRTIPSLSFSQIEDAASSACEQMARIANACRTGPVDPLTRPGVANCICVDRNDPNRAFGVEFDTLLSHCYPYARTKSPAAAREIENLSGYCTRFAEGGKTYTVTSTEINTTRTVTDDVFVSSTGPPAETNPAEAVAGRTKDGCAMVLVHDVDPTVLSCILDYFYTGDFDESGLNPYVPSVLVPDRNDGVTESPFKSPPGSPSAEPNKRLAAVFTIAQKYKINELKELVQKKFAGSGKLSEYLSAMIKDNTLAETDMGRTLHVKLQKVALASVDVPEVEIVDQSICNNDDASTDDDTTKNGITKIVEDDKVKNPTNTPVVDEPLTTTALSTMEALNESLQTELAALRTTYEEQTKELNGQKPFLLSLKVEKNQAERCRDSAIERLEGLMKVINETIKCKNTNCLASLNISVIENEVRLGGNVTIRCGRCNARQR</sequence>
<organism evidence="3 4">
    <name type="scientific">Orbilia oligospora</name>
    <name type="common">Nematode-trapping fungus</name>
    <name type="synonym">Arthrobotrys oligospora</name>
    <dbReference type="NCBI Taxonomy" id="2813651"/>
    <lineage>
        <taxon>Eukaryota</taxon>
        <taxon>Fungi</taxon>
        <taxon>Dikarya</taxon>
        <taxon>Ascomycota</taxon>
        <taxon>Pezizomycotina</taxon>
        <taxon>Orbiliomycetes</taxon>
        <taxon>Orbiliales</taxon>
        <taxon>Orbiliaceae</taxon>
        <taxon>Orbilia</taxon>
    </lineage>
</organism>
<dbReference type="InterPro" id="IPR011333">
    <property type="entry name" value="SKP1/BTB/POZ_sf"/>
</dbReference>
<evidence type="ECO:0000313" key="4">
    <source>
        <dbReference type="Proteomes" id="UP000483672"/>
    </source>
</evidence>
<keyword evidence="2" id="KW-0732">Signal</keyword>
<name>A0A7C8QFG2_ORBOL</name>
<evidence type="ECO:0008006" key="5">
    <source>
        <dbReference type="Google" id="ProtNLM"/>
    </source>
</evidence>
<protein>
    <recommendedName>
        <fullName evidence="5">BTB domain-containing protein</fullName>
    </recommendedName>
</protein>
<gene>
    <name evidence="3" type="ORF">TWF191_011043</name>
</gene>
<evidence type="ECO:0000256" key="1">
    <source>
        <dbReference type="SAM" id="Coils"/>
    </source>
</evidence>
<dbReference type="AlphaFoldDB" id="A0A7C8QFG2"/>